<gene>
    <name evidence="1" type="ordered locus">Awo_c10010</name>
</gene>
<name>H6LCK5_ACEWD</name>
<dbReference type="Proteomes" id="UP000007177">
    <property type="component" value="Chromosome"/>
</dbReference>
<evidence type="ECO:0000313" key="1">
    <source>
        <dbReference type="EMBL" id="AFA47787.1"/>
    </source>
</evidence>
<protein>
    <submittedName>
        <fullName evidence="1">Uncharacterized protein</fullName>
    </submittedName>
</protein>
<evidence type="ECO:0000313" key="2">
    <source>
        <dbReference type="Proteomes" id="UP000007177"/>
    </source>
</evidence>
<proteinExistence type="predicted"/>
<accession>H6LCK5</accession>
<sequence length="116" mass="13574">MVDILQVMLEIKLEDDHGYFRNDYAIKKLTIVNKKTATSSMWGSLTIDISKDHNGEFEQQVVKKHQTDILIIENFNRQLRKVTKSKSIFLIDDAFFKMINFQDLYSGRSLSNSRRA</sequence>
<dbReference type="HOGENOM" id="CLU_2091449_0_0_9"/>
<reference evidence="1 2" key="2">
    <citation type="journal article" date="2012" name="PLoS ONE">
        <title>An ancient pathway combining carbon dioxide fixation with the generation and utilization of a sodium ion gradient for ATP synthesis.</title>
        <authorList>
            <person name="Poehlein A."/>
            <person name="Schmidt S."/>
            <person name="Kaster A.K."/>
            <person name="Goenrich M."/>
            <person name="Vollmers J."/>
            <person name="Thurmer A."/>
            <person name="Bertsch J."/>
            <person name="Schuchmann K."/>
            <person name="Voigt B."/>
            <person name="Hecker M."/>
            <person name="Daniel R."/>
            <person name="Thauer R.K."/>
            <person name="Gottschalk G."/>
            <person name="Muller V."/>
        </authorList>
    </citation>
    <scope>NUCLEOTIDE SEQUENCE [LARGE SCALE GENOMIC DNA]</scope>
    <source>
        <strain evidence="2">ATCC 29683 / DSM 1030 / JCM 2381 / KCTC 1655 / WB1</strain>
    </source>
</reference>
<keyword evidence="2" id="KW-1185">Reference proteome</keyword>
<dbReference type="EMBL" id="CP002987">
    <property type="protein sequence ID" value="AFA47787.1"/>
    <property type="molecule type" value="Genomic_DNA"/>
</dbReference>
<dbReference type="AlphaFoldDB" id="H6LCK5"/>
<reference evidence="2" key="1">
    <citation type="submission" date="2011-07" db="EMBL/GenBank/DDBJ databases">
        <title>Complete genome sequence of Acetobacterium woodii.</title>
        <authorList>
            <person name="Poehlein A."/>
            <person name="Schmidt S."/>
            <person name="Kaster A.-K."/>
            <person name="Goenrich M."/>
            <person name="Vollmers J."/>
            <person name="Thuermer A."/>
            <person name="Gottschalk G."/>
            <person name="Thauer R.K."/>
            <person name="Daniel R."/>
            <person name="Mueller V."/>
        </authorList>
    </citation>
    <scope>NUCLEOTIDE SEQUENCE [LARGE SCALE GENOMIC DNA]</scope>
    <source>
        <strain evidence="2">ATCC 29683 / DSM 1030 / JCM 2381 / KCTC 1655 / WB1</strain>
    </source>
</reference>
<organism evidence="1 2">
    <name type="scientific">Acetobacterium woodii (strain ATCC 29683 / DSM 1030 / JCM 2381 / KCTC 1655 / WB1)</name>
    <dbReference type="NCBI Taxonomy" id="931626"/>
    <lineage>
        <taxon>Bacteria</taxon>
        <taxon>Bacillati</taxon>
        <taxon>Bacillota</taxon>
        <taxon>Clostridia</taxon>
        <taxon>Eubacteriales</taxon>
        <taxon>Eubacteriaceae</taxon>
        <taxon>Acetobacterium</taxon>
    </lineage>
</organism>
<dbReference type="KEGG" id="awo:Awo_c10010"/>